<evidence type="ECO:0000259" key="6">
    <source>
        <dbReference type="Pfam" id="PF03931"/>
    </source>
</evidence>
<feature type="domain" description="SKP1 component dimerisation" evidence="5">
    <location>
        <begin position="176"/>
        <end position="216"/>
    </location>
</feature>
<dbReference type="SUPFAM" id="SSF81382">
    <property type="entry name" value="Skp1 dimerisation domain-like"/>
    <property type="match status" value="1"/>
</dbReference>
<comment type="caution">
    <text evidence="7">The sequence shown here is derived from an EMBL/GenBank/DDBJ whole genome shotgun (WGS) entry which is preliminary data.</text>
</comment>
<dbReference type="Proteomes" id="UP001177140">
    <property type="component" value="Unassembled WGS sequence"/>
</dbReference>
<feature type="region of interest" description="Disordered" evidence="4">
    <location>
        <begin position="1"/>
        <end position="70"/>
    </location>
</feature>
<feature type="compositionally biased region" description="Basic and acidic residues" evidence="4">
    <location>
        <begin position="18"/>
        <end position="27"/>
    </location>
</feature>
<dbReference type="InterPro" id="IPR016897">
    <property type="entry name" value="SKP1"/>
</dbReference>
<keyword evidence="8" id="KW-1185">Reference proteome</keyword>
<dbReference type="InterPro" id="IPR036296">
    <property type="entry name" value="SKP1-like_dim_sf"/>
</dbReference>
<dbReference type="Gene3D" id="3.30.710.10">
    <property type="entry name" value="Potassium Channel Kv1.1, Chain A"/>
    <property type="match status" value="1"/>
</dbReference>
<dbReference type="Pfam" id="PF03931">
    <property type="entry name" value="Skp1_POZ"/>
    <property type="match status" value="1"/>
</dbReference>
<evidence type="ECO:0000256" key="4">
    <source>
        <dbReference type="SAM" id="MobiDB-lite"/>
    </source>
</evidence>
<reference evidence="7" key="1">
    <citation type="submission" date="2022-03" db="EMBL/GenBank/DDBJ databases">
        <title>A functionally conserved STORR gene fusion in Papaver species that diverged 16.8 million years ago.</title>
        <authorList>
            <person name="Catania T."/>
        </authorList>
    </citation>
    <scope>NUCLEOTIDE SEQUENCE</scope>
    <source>
        <strain evidence="7">S-191538</strain>
    </source>
</reference>
<evidence type="ECO:0000256" key="1">
    <source>
        <dbReference type="ARBA" id="ARBA00004906"/>
    </source>
</evidence>
<sequence>MASSSKYVASSSSLTPKDVMKMKNMRIEEEEEEKDTVLVDATPESDGKKKKKQRRRRKGKKKATTQQKKRSVVLLSSSEGDVFEVDESGAMLSQLLKNLVEDDCAGNVIPLANISSDVMERVVVFLEKHGEIKERDYDERQELIEWDEEFIKDLEGDRKTLFDLVLAANYLSARCLLDVTCQAVADMIKGQTPEWMRKFFNIKNDFTPEEEAALSRDFGGFPLHLSIDFKELLNLSEILRKIML</sequence>
<feature type="compositionally biased region" description="Low complexity" evidence="4">
    <location>
        <begin position="1"/>
        <end position="13"/>
    </location>
</feature>
<dbReference type="AlphaFoldDB" id="A0AA41S8E8"/>
<dbReference type="InterPro" id="IPR016073">
    <property type="entry name" value="Skp1_comp_POZ"/>
</dbReference>
<dbReference type="GO" id="GO:0006511">
    <property type="term" value="P:ubiquitin-dependent protein catabolic process"/>
    <property type="evidence" value="ECO:0007669"/>
    <property type="project" value="InterPro"/>
</dbReference>
<evidence type="ECO:0000259" key="5">
    <source>
        <dbReference type="Pfam" id="PF01466"/>
    </source>
</evidence>
<protein>
    <recommendedName>
        <fullName evidence="9">SKP1-like protein</fullName>
    </recommendedName>
</protein>
<organism evidence="7 8">
    <name type="scientific">Papaver nudicaule</name>
    <name type="common">Iceland poppy</name>
    <dbReference type="NCBI Taxonomy" id="74823"/>
    <lineage>
        <taxon>Eukaryota</taxon>
        <taxon>Viridiplantae</taxon>
        <taxon>Streptophyta</taxon>
        <taxon>Embryophyta</taxon>
        <taxon>Tracheophyta</taxon>
        <taxon>Spermatophyta</taxon>
        <taxon>Magnoliopsida</taxon>
        <taxon>Ranunculales</taxon>
        <taxon>Papaveraceae</taxon>
        <taxon>Papaveroideae</taxon>
        <taxon>Papaver</taxon>
    </lineage>
</organism>
<dbReference type="InterPro" id="IPR016072">
    <property type="entry name" value="Skp1_comp_dimer"/>
</dbReference>
<proteinExistence type="inferred from homology"/>
<feature type="domain" description="SKP1 component POZ" evidence="6">
    <location>
        <begin position="72"/>
        <end position="129"/>
    </location>
</feature>
<feature type="compositionally biased region" description="Basic residues" evidence="4">
    <location>
        <begin position="48"/>
        <end position="70"/>
    </location>
</feature>
<evidence type="ECO:0000313" key="7">
    <source>
        <dbReference type="EMBL" id="MCL7031454.1"/>
    </source>
</evidence>
<dbReference type="Pfam" id="PF01466">
    <property type="entry name" value="Skp1"/>
    <property type="match status" value="1"/>
</dbReference>
<gene>
    <name evidence="7" type="ORF">MKW94_015974</name>
</gene>
<name>A0AA41S8E8_PAPNU</name>
<evidence type="ECO:0008006" key="9">
    <source>
        <dbReference type="Google" id="ProtNLM"/>
    </source>
</evidence>
<dbReference type="EMBL" id="JAJJMA010112384">
    <property type="protein sequence ID" value="MCL7031454.1"/>
    <property type="molecule type" value="Genomic_DNA"/>
</dbReference>
<keyword evidence="3" id="KW-0833">Ubl conjugation pathway</keyword>
<evidence type="ECO:0000313" key="8">
    <source>
        <dbReference type="Proteomes" id="UP001177140"/>
    </source>
</evidence>
<dbReference type="InterPro" id="IPR001232">
    <property type="entry name" value="SKP1-like"/>
</dbReference>
<comment type="pathway">
    <text evidence="1">Protein modification; protein ubiquitination.</text>
</comment>
<evidence type="ECO:0000256" key="2">
    <source>
        <dbReference type="ARBA" id="ARBA00009993"/>
    </source>
</evidence>
<dbReference type="PANTHER" id="PTHR11165">
    <property type="entry name" value="SKP1"/>
    <property type="match status" value="1"/>
</dbReference>
<dbReference type="InterPro" id="IPR011333">
    <property type="entry name" value="SKP1/BTB/POZ_sf"/>
</dbReference>
<evidence type="ECO:0000256" key="3">
    <source>
        <dbReference type="ARBA" id="ARBA00022786"/>
    </source>
</evidence>
<accession>A0AA41S8E8</accession>
<comment type="similarity">
    <text evidence="2">Belongs to the SKP1 family.</text>
</comment>
<dbReference type="GO" id="GO:0009867">
    <property type="term" value="P:jasmonic acid mediated signaling pathway"/>
    <property type="evidence" value="ECO:0007669"/>
    <property type="project" value="UniProtKB-ARBA"/>
</dbReference>
<dbReference type="SUPFAM" id="SSF54695">
    <property type="entry name" value="POZ domain"/>
    <property type="match status" value="1"/>
</dbReference>
<dbReference type="SMART" id="SM00512">
    <property type="entry name" value="Skp1"/>
    <property type="match status" value="1"/>
</dbReference>